<dbReference type="OrthoDB" id="3256531at2759"/>
<evidence type="ECO:0000313" key="2">
    <source>
        <dbReference type="EMBL" id="KIO24345.1"/>
    </source>
</evidence>
<name>A0A0C3Q5E3_9AGAM</name>
<accession>A0A0C3Q5E3</accession>
<feature type="compositionally biased region" description="Low complexity" evidence="1">
    <location>
        <begin position="41"/>
        <end position="57"/>
    </location>
</feature>
<reference evidence="2 3" key="1">
    <citation type="submission" date="2014-04" db="EMBL/GenBank/DDBJ databases">
        <authorList>
            <consortium name="DOE Joint Genome Institute"/>
            <person name="Kuo A."/>
            <person name="Girlanda M."/>
            <person name="Perotto S."/>
            <person name="Kohler A."/>
            <person name="Nagy L.G."/>
            <person name="Floudas D."/>
            <person name="Copeland A."/>
            <person name="Barry K.W."/>
            <person name="Cichocki N."/>
            <person name="Veneault-Fourrey C."/>
            <person name="LaButti K."/>
            <person name="Lindquist E.A."/>
            <person name="Lipzen A."/>
            <person name="Lundell T."/>
            <person name="Morin E."/>
            <person name="Murat C."/>
            <person name="Sun H."/>
            <person name="Tunlid A."/>
            <person name="Henrissat B."/>
            <person name="Grigoriev I.V."/>
            <person name="Hibbett D.S."/>
            <person name="Martin F."/>
            <person name="Nordberg H.P."/>
            <person name="Cantor M.N."/>
            <person name="Hua S.X."/>
        </authorList>
    </citation>
    <scope>NUCLEOTIDE SEQUENCE [LARGE SCALE GENOMIC DNA]</scope>
    <source>
        <strain evidence="2 3">MUT 4182</strain>
    </source>
</reference>
<protein>
    <submittedName>
        <fullName evidence="2">Uncharacterized protein</fullName>
    </submittedName>
</protein>
<gene>
    <name evidence="2" type="ORF">M407DRAFT_244499</name>
</gene>
<dbReference type="EMBL" id="KN823063">
    <property type="protein sequence ID" value="KIO24345.1"/>
    <property type="molecule type" value="Genomic_DNA"/>
</dbReference>
<organism evidence="2 3">
    <name type="scientific">Tulasnella calospora MUT 4182</name>
    <dbReference type="NCBI Taxonomy" id="1051891"/>
    <lineage>
        <taxon>Eukaryota</taxon>
        <taxon>Fungi</taxon>
        <taxon>Dikarya</taxon>
        <taxon>Basidiomycota</taxon>
        <taxon>Agaricomycotina</taxon>
        <taxon>Agaricomycetes</taxon>
        <taxon>Cantharellales</taxon>
        <taxon>Tulasnellaceae</taxon>
        <taxon>Tulasnella</taxon>
    </lineage>
</organism>
<dbReference type="AlphaFoldDB" id="A0A0C3Q5E3"/>
<proteinExistence type="predicted"/>
<feature type="region of interest" description="Disordered" evidence="1">
    <location>
        <begin position="32"/>
        <end position="63"/>
    </location>
</feature>
<sequence length="242" mass="25618">MGGGALRWYIQLDPEIAGDWSKLQRAMMDQWPGRDSNVQGASSSMPTPAAAPEPGAAQGSDIIRPTSSVSVNSIKIGYIRVSSPGAGVLYLSAMVTNVSGRLAIGTCTSRSQALVVQFAVGCVHNPCSMVILSPTYYLNSLAIAQNGHGPLGAGSIEWALLVPFNSQQSGYNAGGLVQTAIWSVCPVDNSIRAFWSAAGSEYRLTSLLASHSGRLVFVSNVNAFRAKFTVPYTDADLVFEER</sequence>
<dbReference type="HOGENOM" id="CLU_1147898_0_0_1"/>
<evidence type="ECO:0000256" key="1">
    <source>
        <dbReference type="SAM" id="MobiDB-lite"/>
    </source>
</evidence>
<evidence type="ECO:0000313" key="3">
    <source>
        <dbReference type="Proteomes" id="UP000054248"/>
    </source>
</evidence>
<reference evidence="3" key="2">
    <citation type="submission" date="2015-01" db="EMBL/GenBank/DDBJ databases">
        <title>Evolutionary Origins and Diversification of the Mycorrhizal Mutualists.</title>
        <authorList>
            <consortium name="DOE Joint Genome Institute"/>
            <consortium name="Mycorrhizal Genomics Consortium"/>
            <person name="Kohler A."/>
            <person name="Kuo A."/>
            <person name="Nagy L.G."/>
            <person name="Floudas D."/>
            <person name="Copeland A."/>
            <person name="Barry K.W."/>
            <person name="Cichocki N."/>
            <person name="Veneault-Fourrey C."/>
            <person name="LaButti K."/>
            <person name="Lindquist E.A."/>
            <person name="Lipzen A."/>
            <person name="Lundell T."/>
            <person name="Morin E."/>
            <person name="Murat C."/>
            <person name="Riley R."/>
            <person name="Ohm R."/>
            <person name="Sun H."/>
            <person name="Tunlid A."/>
            <person name="Henrissat B."/>
            <person name="Grigoriev I.V."/>
            <person name="Hibbett D.S."/>
            <person name="Martin F."/>
        </authorList>
    </citation>
    <scope>NUCLEOTIDE SEQUENCE [LARGE SCALE GENOMIC DNA]</scope>
    <source>
        <strain evidence="3">MUT 4182</strain>
    </source>
</reference>
<dbReference type="Proteomes" id="UP000054248">
    <property type="component" value="Unassembled WGS sequence"/>
</dbReference>
<keyword evidence="3" id="KW-1185">Reference proteome</keyword>